<evidence type="ECO:0000256" key="1">
    <source>
        <dbReference type="SAM" id="MobiDB-lite"/>
    </source>
</evidence>
<sequence>MYAPQGTARPALLQTTSRAEMGPVERAATPHQLNQLSLPPPLTLPRSNFSTYVFFVYLNGEQATTVSFRFHFIY</sequence>
<dbReference type="HOGENOM" id="CLU_2690595_0_0_1"/>
<dbReference type="VEuPathDB" id="VectorBase:ISCW012636"/>
<dbReference type="EMBL" id="ABJB011050137">
    <property type="status" value="NOT_ANNOTATED_CDS"/>
    <property type="molecule type" value="Genomic_DNA"/>
</dbReference>
<evidence type="ECO:0000313" key="3">
    <source>
        <dbReference type="EnsemblMetazoa" id="ISCW012636-PA"/>
    </source>
</evidence>
<gene>
    <name evidence="2" type="ORF">IscW_ISCW012636</name>
</gene>
<organism>
    <name type="scientific">Ixodes scapularis</name>
    <name type="common">Black-legged tick</name>
    <name type="synonym">Deer tick</name>
    <dbReference type="NCBI Taxonomy" id="6945"/>
    <lineage>
        <taxon>Eukaryota</taxon>
        <taxon>Metazoa</taxon>
        <taxon>Ecdysozoa</taxon>
        <taxon>Arthropoda</taxon>
        <taxon>Chelicerata</taxon>
        <taxon>Arachnida</taxon>
        <taxon>Acari</taxon>
        <taxon>Parasitiformes</taxon>
        <taxon>Ixodida</taxon>
        <taxon>Ixodoidea</taxon>
        <taxon>Ixodidae</taxon>
        <taxon>Ixodinae</taxon>
        <taxon>Ixodes</taxon>
    </lineage>
</organism>
<dbReference type="PaxDb" id="6945-B7QCS9"/>
<dbReference type="AlphaFoldDB" id="B7QCS9"/>
<evidence type="ECO:0000313" key="4">
    <source>
        <dbReference type="Proteomes" id="UP000001555"/>
    </source>
</evidence>
<reference evidence="2 4" key="1">
    <citation type="submission" date="2008-03" db="EMBL/GenBank/DDBJ databases">
        <title>Annotation of Ixodes scapularis.</title>
        <authorList>
            <consortium name="Ixodes scapularis Genome Project Consortium"/>
            <person name="Caler E."/>
            <person name="Hannick L.I."/>
            <person name="Bidwell S."/>
            <person name="Joardar V."/>
            <person name="Thiagarajan M."/>
            <person name="Amedeo P."/>
            <person name="Galinsky K.J."/>
            <person name="Schobel S."/>
            <person name="Inman J."/>
            <person name="Hostetler J."/>
            <person name="Miller J."/>
            <person name="Hammond M."/>
            <person name="Megy K."/>
            <person name="Lawson D."/>
            <person name="Kodira C."/>
            <person name="Sutton G."/>
            <person name="Meyer J."/>
            <person name="Hill C.A."/>
            <person name="Birren B."/>
            <person name="Nene V."/>
            <person name="Collins F."/>
            <person name="Alarcon-Chaidez F."/>
            <person name="Wikel S."/>
            <person name="Strausberg R."/>
        </authorList>
    </citation>
    <scope>NUCLEOTIDE SEQUENCE [LARGE SCALE GENOMIC DNA]</scope>
    <source>
        <strain evidence="4">Wikel</strain>
        <strain evidence="2">Wikel colony</strain>
    </source>
</reference>
<dbReference type="InParanoid" id="B7QCS9"/>
<accession>B7QCS9</accession>
<dbReference type="EnsemblMetazoa" id="ISCW012636-RA">
    <property type="protein sequence ID" value="ISCW012636-PA"/>
    <property type="gene ID" value="ISCW012636"/>
</dbReference>
<keyword evidence="4" id="KW-1185">Reference proteome</keyword>
<name>B7QCS9_IXOSC</name>
<reference evidence="3" key="2">
    <citation type="submission" date="2020-05" db="UniProtKB">
        <authorList>
            <consortium name="EnsemblMetazoa"/>
        </authorList>
    </citation>
    <scope>IDENTIFICATION</scope>
    <source>
        <strain evidence="3">wikel</strain>
    </source>
</reference>
<dbReference type="Proteomes" id="UP000001555">
    <property type="component" value="Unassembled WGS sequence"/>
</dbReference>
<evidence type="ECO:0000313" key="2">
    <source>
        <dbReference type="EMBL" id="EEC16651.1"/>
    </source>
</evidence>
<dbReference type="VEuPathDB" id="VectorBase:ISCI012636"/>
<feature type="region of interest" description="Disordered" evidence="1">
    <location>
        <begin position="1"/>
        <end position="20"/>
    </location>
</feature>
<protein>
    <submittedName>
        <fullName evidence="2 3">Uncharacterized protein</fullName>
    </submittedName>
</protein>
<proteinExistence type="predicted"/>
<dbReference type="EMBL" id="DS909491">
    <property type="protein sequence ID" value="EEC16651.1"/>
    <property type="molecule type" value="Genomic_DNA"/>
</dbReference>